<feature type="signal peptide" evidence="1">
    <location>
        <begin position="1"/>
        <end position="18"/>
    </location>
</feature>
<dbReference type="SUPFAM" id="SSF82185">
    <property type="entry name" value="Histone H3 K4-specific methyltransferase SET7/9 N-terminal domain"/>
    <property type="match status" value="1"/>
</dbReference>
<dbReference type="EMBL" id="WWCR01000063">
    <property type="protein sequence ID" value="MYM76066.1"/>
    <property type="molecule type" value="Genomic_DNA"/>
</dbReference>
<sequence length="283" mass="30905">MRKLVSIPVFLLSLVLSGCNDTLDFRNAEVSNNKIYQTGKNEGFSGKITNIPLSKIPFGDLVPVANLIAKVTGNKDINNLLYGASLTVGHDTVLCDTSSNNGSLEGEALCKDISSKNQILRFNFKNNLIDGKTTFYYVYRKDVLLADVTYNNGKASGLLTVYGFATGKPIYKVELENGIPNGAEKAFDENSGQVTFEGDIRNGKYEGSTARYSADGTLIEKLDWKNGEIQQVAKTKNMADSNACLDGWTAAFHKEQGVEAAVSMEQIDEWKGWCLQGKQPGTN</sequence>
<dbReference type="Proteomes" id="UP000469734">
    <property type="component" value="Unassembled WGS sequence"/>
</dbReference>
<keyword evidence="1" id="KW-0732">Signal</keyword>
<gene>
    <name evidence="2" type="ORF">GTP56_28280</name>
</gene>
<feature type="chain" id="PRO_5030727417" description="Toxin-antitoxin system YwqK family antitoxin" evidence="1">
    <location>
        <begin position="19"/>
        <end position="283"/>
    </location>
</feature>
<reference evidence="2 3" key="1">
    <citation type="submission" date="2019-12" db="EMBL/GenBank/DDBJ databases">
        <title>Novel species isolated from a subtropical stream in China.</title>
        <authorList>
            <person name="Lu H."/>
        </authorList>
    </citation>
    <scope>NUCLEOTIDE SEQUENCE [LARGE SCALE GENOMIC DNA]</scope>
    <source>
        <strain evidence="2 3">FT134W</strain>
    </source>
</reference>
<evidence type="ECO:0000313" key="3">
    <source>
        <dbReference type="Proteomes" id="UP000469734"/>
    </source>
</evidence>
<dbReference type="RefSeq" id="WP_161052563.1">
    <property type="nucleotide sequence ID" value="NZ_WWCR01000063.1"/>
</dbReference>
<evidence type="ECO:0000256" key="1">
    <source>
        <dbReference type="SAM" id="SignalP"/>
    </source>
</evidence>
<organism evidence="2 3">
    <name type="scientific">Duganella margarita</name>
    <dbReference type="NCBI Taxonomy" id="2692170"/>
    <lineage>
        <taxon>Bacteria</taxon>
        <taxon>Pseudomonadati</taxon>
        <taxon>Pseudomonadota</taxon>
        <taxon>Betaproteobacteria</taxon>
        <taxon>Burkholderiales</taxon>
        <taxon>Oxalobacteraceae</taxon>
        <taxon>Telluria group</taxon>
        <taxon>Duganella</taxon>
    </lineage>
</organism>
<dbReference type="AlphaFoldDB" id="A0A7X4H754"/>
<protein>
    <recommendedName>
        <fullName evidence="4">Toxin-antitoxin system YwqK family antitoxin</fullName>
    </recommendedName>
</protein>
<evidence type="ECO:0000313" key="2">
    <source>
        <dbReference type="EMBL" id="MYM76066.1"/>
    </source>
</evidence>
<comment type="caution">
    <text evidence="2">The sequence shown here is derived from an EMBL/GenBank/DDBJ whole genome shotgun (WGS) entry which is preliminary data.</text>
</comment>
<dbReference type="PROSITE" id="PS51257">
    <property type="entry name" value="PROKAR_LIPOPROTEIN"/>
    <property type="match status" value="1"/>
</dbReference>
<proteinExistence type="predicted"/>
<dbReference type="Gene3D" id="2.20.110.10">
    <property type="entry name" value="Histone H3 K4-specific methyltransferase SET7/9 N-terminal domain"/>
    <property type="match status" value="1"/>
</dbReference>
<name>A0A7X4H754_9BURK</name>
<evidence type="ECO:0008006" key="4">
    <source>
        <dbReference type="Google" id="ProtNLM"/>
    </source>
</evidence>
<accession>A0A7X4H754</accession>